<dbReference type="InterPro" id="IPR054710">
    <property type="entry name" value="Tri101-like_N"/>
</dbReference>
<proteinExistence type="predicted"/>
<dbReference type="AlphaFoldDB" id="A0A1L9V9E7"/>
<dbReference type="Pfam" id="PF22664">
    <property type="entry name" value="TRI-like_N"/>
    <property type="match status" value="1"/>
</dbReference>
<dbReference type="Gene3D" id="3.30.559.10">
    <property type="entry name" value="Chloramphenicol acetyltransferase-like domain"/>
    <property type="match status" value="2"/>
</dbReference>
<dbReference type="PANTHER" id="PTHR31896:SF64">
    <property type="entry name" value="TRICHOTHECENE 3-O-ACETYLTRANSFERASE"/>
    <property type="match status" value="1"/>
</dbReference>
<evidence type="ECO:0000256" key="2">
    <source>
        <dbReference type="ARBA" id="ARBA00023315"/>
    </source>
</evidence>
<evidence type="ECO:0000313" key="5">
    <source>
        <dbReference type="Proteomes" id="UP000184300"/>
    </source>
</evidence>
<dbReference type="InterPro" id="IPR051283">
    <property type="entry name" value="Sec_Metabolite_Acyltrans"/>
</dbReference>
<keyword evidence="1" id="KW-0808">Transferase</keyword>
<dbReference type="VEuPathDB" id="FungiDB:ASPGLDRAFT_51410"/>
<dbReference type="PANTHER" id="PTHR31896">
    <property type="entry name" value="FAMILY REGULATORY PROTEIN, PUTATIVE (AFU_ORTHOLOGUE AFUA_3G14730)-RELATED"/>
    <property type="match status" value="1"/>
</dbReference>
<evidence type="ECO:0000259" key="3">
    <source>
        <dbReference type="Pfam" id="PF22664"/>
    </source>
</evidence>
<dbReference type="GeneID" id="34463784"/>
<dbReference type="RefSeq" id="XP_022397264.1">
    <property type="nucleotide sequence ID" value="XM_022547523.1"/>
</dbReference>
<keyword evidence="2" id="KW-0012">Acyltransferase</keyword>
<accession>A0A1L9V9E7</accession>
<keyword evidence="5" id="KW-1185">Reference proteome</keyword>
<feature type="domain" description="Trichothecene 3-O-acetyltransferase-like N-terminal" evidence="3">
    <location>
        <begin position="1"/>
        <end position="144"/>
    </location>
</feature>
<dbReference type="Proteomes" id="UP000184300">
    <property type="component" value="Unassembled WGS sequence"/>
</dbReference>
<sequence length="418" mass="46098">MPDNASDSAIINTLTNGLERLTASFPWIAGQVVNEGTSEDNTGVFKIKPLEKIPRLVVKDLRNDPSIPTMNGLRQAEFPMSMLDEEIICPCRTLPFPGTFDEFPVFLVQANFITGGLLLSLVAEHGAMDMTGQGQIIRLLSKACRNEPFTAEEVSTGNLSRHDIIPLLDFSYEPGPELSHQIIKLPPIPPAPPAKSTWAYFSFQPSSLAELKSLTTATLPSGYISTDDALTALIWQSVARARLPRLNPDTHSTFARAVDVRRFLNIPQTYPGLIQNMTYHTSALQSLVHEPLGVIASWLRTAVDPNTSTLGHDSRALATFLARSADKTIFSFSAGLDLSTDMMLSSWARVGCYDLDFGLGVSGPEAVRRPRFDPFESLMYLMPKTPDGEITAAICLRDEDMKRLRVDGDFMRFGRYIG</sequence>
<dbReference type="STRING" id="1160497.A0A1L9V9E7"/>
<gene>
    <name evidence="4" type="ORF">ASPGLDRAFT_51410</name>
</gene>
<reference evidence="5" key="1">
    <citation type="journal article" date="2017" name="Genome Biol.">
        <title>Comparative genomics reveals high biological diversity and specific adaptations in the industrially and medically important fungal genus Aspergillus.</title>
        <authorList>
            <person name="de Vries R.P."/>
            <person name="Riley R."/>
            <person name="Wiebenga A."/>
            <person name="Aguilar-Osorio G."/>
            <person name="Amillis S."/>
            <person name="Uchima C.A."/>
            <person name="Anderluh G."/>
            <person name="Asadollahi M."/>
            <person name="Askin M."/>
            <person name="Barry K."/>
            <person name="Battaglia E."/>
            <person name="Bayram O."/>
            <person name="Benocci T."/>
            <person name="Braus-Stromeyer S.A."/>
            <person name="Caldana C."/>
            <person name="Canovas D."/>
            <person name="Cerqueira G.C."/>
            <person name="Chen F."/>
            <person name="Chen W."/>
            <person name="Choi C."/>
            <person name="Clum A."/>
            <person name="Dos Santos R.A."/>
            <person name="Damasio A.R."/>
            <person name="Diallinas G."/>
            <person name="Emri T."/>
            <person name="Fekete E."/>
            <person name="Flipphi M."/>
            <person name="Freyberg S."/>
            <person name="Gallo A."/>
            <person name="Gournas C."/>
            <person name="Habgood R."/>
            <person name="Hainaut M."/>
            <person name="Harispe M.L."/>
            <person name="Henrissat B."/>
            <person name="Hilden K.S."/>
            <person name="Hope R."/>
            <person name="Hossain A."/>
            <person name="Karabika E."/>
            <person name="Karaffa L."/>
            <person name="Karanyi Z."/>
            <person name="Krasevec N."/>
            <person name="Kuo A."/>
            <person name="Kusch H."/>
            <person name="LaButti K."/>
            <person name="Lagendijk E.L."/>
            <person name="Lapidus A."/>
            <person name="Levasseur A."/>
            <person name="Lindquist E."/>
            <person name="Lipzen A."/>
            <person name="Logrieco A.F."/>
            <person name="MacCabe A."/>
            <person name="Maekelae M.R."/>
            <person name="Malavazi I."/>
            <person name="Melin P."/>
            <person name="Meyer V."/>
            <person name="Mielnichuk N."/>
            <person name="Miskei M."/>
            <person name="Molnar A.P."/>
            <person name="Mule G."/>
            <person name="Ngan C.Y."/>
            <person name="Orejas M."/>
            <person name="Orosz E."/>
            <person name="Ouedraogo J.P."/>
            <person name="Overkamp K.M."/>
            <person name="Park H.-S."/>
            <person name="Perrone G."/>
            <person name="Piumi F."/>
            <person name="Punt P.J."/>
            <person name="Ram A.F."/>
            <person name="Ramon A."/>
            <person name="Rauscher S."/>
            <person name="Record E."/>
            <person name="Riano-Pachon D.M."/>
            <person name="Robert V."/>
            <person name="Roehrig J."/>
            <person name="Ruller R."/>
            <person name="Salamov A."/>
            <person name="Salih N.S."/>
            <person name="Samson R.A."/>
            <person name="Sandor E."/>
            <person name="Sanguinetti M."/>
            <person name="Schuetze T."/>
            <person name="Sepcic K."/>
            <person name="Shelest E."/>
            <person name="Sherlock G."/>
            <person name="Sophianopoulou V."/>
            <person name="Squina F.M."/>
            <person name="Sun H."/>
            <person name="Susca A."/>
            <person name="Todd R.B."/>
            <person name="Tsang A."/>
            <person name="Unkles S.E."/>
            <person name="van de Wiele N."/>
            <person name="van Rossen-Uffink D."/>
            <person name="Oliveira J.V."/>
            <person name="Vesth T.C."/>
            <person name="Visser J."/>
            <person name="Yu J.-H."/>
            <person name="Zhou M."/>
            <person name="Andersen M.R."/>
            <person name="Archer D.B."/>
            <person name="Baker S.E."/>
            <person name="Benoit I."/>
            <person name="Brakhage A.A."/>
            <person name="Braus G.H."/>
            <person name="Fischer R."/>
            <person name="Frisvad J.C."/>
            <person name="Goldman G.H."/>
            <person name="Houbraken J."/>
            <person name="Oakley B."/>
            <person name="Pocsi I."/>
            <person name="Scazzocchio C."/>
            <person name="Seiboth B."/>
            <person name="vanKuyk P.A."/>
            <person name="Wortman J."/>
            <person name="Dyer P.S."/>
            <person name="Grigoriev I.V."/>
        </authorList>
    </citation>
    <scope>NUCLEOTIDE SEQUENCE [LARGE SCALE GENOMIC DNA]</scope>
    <source>
        <strain evidence="5">CBS 516.65</strain>
    </source>
</reference>
<dbReference type="OrthoDB" id="1862401at2759"/>
<organism evidence="4 5">
    <name type="scientific">Aspergillus glaucus CBS 516.65</name>
    <dbReference type="NCBI Taxonomy" id="1160497"/>
    <lineage>
        <taxon>Eukaryota</taxon>
        <taxon>Fungi</taxon>
        <taxon>Dikarya</taxon>
        <taxon>Ascomycota</taxon>
        <taxon>Pezizomycotina</taxon>
        <taxon>Eurotiomycetes</taxon>
        <taxon>Eurotiomycetidae</taxon>
        <taxon>Eurotiales</taxon>
        <taxon>Aspergillaceae</taxon>
        <taxon>Aspergillus</taxon>
        <taxon>Aspergillus subgen. Aspergillus</taxon>
    </lineage>
</organism>
<dbReference type="GO" id="GO:0016746">
    <property type="term" value="F:acyltransferase activity"/>
    <property type="evidence" value="ECO:0007669"/>
    <property type="project" value="UniProtKB-KW"/>
</dbReference>
<evidence type="ECO:0000256" key="1">
    <source>
        <dbReference type="ARBA" id="ARBA00022679"/>
    </source>
</evidence>
<dbReference type="EMBL" id="KV878910">
    <property type="protein sequence ID" value="OJJ80566.1"/>
    <property type="molecule type" value="Genomic_DNA"/>
</dbReference>
<evidence type="ECO:0000313" key="4">
    <source>
        <dbReference type="EMBL" id="OJJ80566.1"/>
    </source>
</evidence>
<protein>
    <recommendedName>
        <fullName evidence="3">Trichothecene 3-O-acetyltransferase-like N-terminal domain-containing protein</fullName>
    </recommendedName>
</protein>
<dbReference type="InterPro" id="IPR023213">
    <property type="entry name" value="CAT-like_dom_sf"/>
</dbReference>
<name>A0A1L9V9E7_ASPGL</name>